<dbReference type="PANTHER" id="PTHR12702">
    <property type="entry name" value="SEC15"/>
    <property type="match status" value="1"/>
</dbReference>
<keyword evidence="2 4" id="KW-0813">Transport</keyword>
<dbReference type="InterPro" id="IPR046361">
    <property type="entry name" value="EXOC6/Sec15_C"/>
</dbReference>
<dbReference type="FunFam" id="1.20.58.670:FF:000001">
    <property type="entry name" value="Exocyst complex component"/>
    <property type="match status" value="1"/>
</dbReference>
<dbReference type="InterPro" id="IPR042044">
    <property type="entry name" value="EXOC6PINT-1/Sec15/Tip20_C_dom2"/>
</dbReference>
<dbReference type="PANTHER" id="PTHR12702:SF2">
    <property type="entry name" value="EXOCYST COMPLEX COMPONENT 6"/>
    <property type="match status" value="1"/>
</dbReference>
<evidence type="ECO:0000256" key="1">
    <source>
        <dbReference type="ARBA" id="ARBA00007944"/>
    </source>
</evidence>
<dbReference type="GO" id="GO:0016020">
    <property type="term" value="C:membrane"/>
    <property type="evidence" value="ECO:0007669"/>
    <property type="project" value="TreeGrafter"/>
</dbReference>
<evidence type="ECO:0000259" key="6">
    <source>
        <dbReference type="Pfam" id="PF20651"/>
    </source>
</evidence>
<dbReference type="Proteomes" id="UP000770717">
    <property type="component" value="Unassembled WGS sequence"/>
</dbReference>
<evidence type="ECO:0000259" key="5">
    <source>
        <dbReference type="Pfam" id="PF04091"/>
    </source>
</evidence>
<dbReference type="Pfam" id="PF04091">
    <property type="entry name" value="Sec15_C"/>
    <property type="match status" value="1"/>
</dbReference>
<dbReference type="GO" id="GO:0000145">
    <property type="term" value="C:exocyst"/>
    <property type="evidence" value="ECO:0007669"/>
    <property type="project" value="UniProtKB-UniRule"/>
</dbReference>
<evidence type="ECO:0000313" key="8">
    <source>
        <dbReference type="Proteomes" id="UP000770717"/>
    </source>
</evidence>
<dbReference type="PIRSF" id="PIRSF025007">
    <property type="entry name" value="Sec15"/>
    <property type="match status" value="1"/>
</dbReference>
<name>A0A8J6K8N3_ELECQ</name>
<feature type="domain" description="Exocyst complex component EXOC6/Sec15 N-terminal" evidence="6">
    <location>
        <begin position="49"/>
        <end position="218"/>
    </location>
</feature>
<dbReference type="InterPro" id="IPR048359">
    <property type="entry name" value="EXOC6_Sec15_N"/>
</dbReference>
<dbReference type="InterPro" id="IPR007225">
    <property type="entry name" value="EXOC6/Sec15"/>
</dbReference>
<evidence type="ECO:0000256" key="4">
    <source>
        <dbReference type="PIRNR" id="PIRNR025007"/>
    </source>
</evidence>
<evidence type="ECO:0000256" key="2">
    <source>
        <dbReference type="ARBA" id="ARBA00022448"/>
    </source>
</evidence>
<dbReference type="Gene3D" id="1.20.58.670">
    <property type="entry name" value="Dsl1p vesicle tethering complex, Tip20p subunit, domain D"/>
    <property type="match status" value="1"/>
</dbReference>
<dbReference type="EMBL" id="WNTK01000004">
    <property type="protein sequence ID" value="KAG9484803.1"/>
    <property type="molecule type" value="Genomic_DNA"/>
</dbReference>
<proteinExistence type="inferred from homology"/>
<gene>
    <name evidence="7" type="ORF">GDO78_008098</name>
</gene>
<feature type="domain" description="Exocyst complex subunit EXOC6/Sec15 C-terminal" evidence="5">
    <location>
        <begin position="412"/>
        <end position="747"/>
    </location>
</feature>
<protein>
    <recommendedName>
        <fullName evidence="4">Exocyst complex component</fullName>
    </recommendedName>
</protein>
<evidence type="ECO:0000313" key="7">
    <source>
        <dbReference type="EMBL" id="KAG9484803.1"/>
    </source>
</evidence>
<reference evidence="7" key="1">
    <citation type="thesis" date="2020" institute="ProQuest LLC" country="789 East Eisenhower Parkway, Ann Arbor, MI, USA">
        <title>Comparative Genomics and Chromosome Evolution.</title>
        <authorList>
            <person name="Mudd A.B."/>
        </authorList>
    </citation>
    <scope>NUCLEOTIDE SEQUENCE</scope>
    <source>
        <strain evidence="7">HN-11 Male</strain>
        <tissue evidence="7">Kidney and liver</tissue>
    </source>
</reference>
<comment type="function">
    <text evidence="4">Component of the exocyst complex involved in the docking of exocytic vesicles with fusion sites on the plasma membrane.</text>
</comment>
<dbReference type="OrthoDB" id="10267033at2759"/>
<dbReference type="Gene3D" id="1.10.357.30">
    <property type="entry name" value="Exocyst complex subunit Sec15 C-terminal domain, N-terminal subdomain"/>
    <property type="match status" value="1"/>
</dbReference>
<dbReference type="AlphaFoldDB" id="A0A8J6K8N3"/>
<keyword evidence="8" id="KW-1185">Reference proteome</keyword>
<comment type="similarity">
    <text evidence="1 4">Belongs to the SEC15 family.</text>
</comment>
<comment type="caution">
    <text evidence="7">The sequence shown here is derived from an EMBL/GenBank/DDBJ whole genome shotgun (WGS) entry which is preliminary data.</text>
</comment>
<dbReference type="InterPro" id="IPR042045">
    <property type="entry name" value="EXOC6/Sec15_C_dom1"/>
</dbReference>
<dbReference type="Pfam" id="PF20651">
    <property type="entry name" value="EXOC6_Sec15_N"/>
    <property type="match status" value="1"/>
</dbReference>
<accession>A0A8J6K8N3</accession>
<dbReference type="GO" id="GO:0006893">
    <property type="term" value="P:Golgi to plasma membrane transport"/>
    <property type="evidence" value="ECO:0007669"/>
    <property type="project" value="TreeGrafter"/>
</dbReference>
<evidence type="ECO:0000256" key="3">
    <source>
        <dbReference type="ARBA" id="ARBA00022483"/>
    </source>
</evidence>
<sequence length="790" mass="91645">MAEGESLESVTEHERILQEIESTDTACVGPTLRSVYDDQPNAHQRFMEKLDTRIRNHDREIEKMCNFHHQGFVDAINELLKVRADAEKLKVQVTDTNRRFQEAGKEVIAKTEETIRCRIQQRNIATVVDKLQLCLPALEMYSKLKEQMSGKRYYSALKTIEQLEHVYLPKVSQYRFCQIMAENLPKLREEIKEISMSGLKDFLESIRKHSDKIGETAMKQAQQQKTFHAALHRQTNVAYKKPMYIINGHSAGGEDEVTPKSQMLEDEDTEEEVLSVQDLVDFTPVYRCLHIYTVLGDKEVFENYYRKQRRKQARLVLQPQSNMHETVEGYRKYFSQIVGFFVVEDHILHVTQGLVTGSYTTELWTMAQSKIIAALRTHSSYCTDPDLVLELKNLIVVFADTLQGYGFPVNRLFDLLYEVRDKYNDTLLKKWAGLFSWQHYMWLDVVCSHFEPFFFLFKVSFPKKLPMSQSVPQIYMQVKEFIYASLKFSESLHRSSTEIDDLLRKSTNLLLTRTLSSGLQNLIKKPHIGLTELVQIIINTTHLEQACKYLEDFITNITNISPETVHTTRLYGLSTFKDARHAAEEEIYTKLNQKIDEFVQLADYDWTMSEPDGRASGYLMDLINFLRSTFQVFTNLPGKVAQTACMSACKHLSTSLTQMLLDSELKQISMGAIQQFNLDVIQCELFASSDPVPGFQEDTLQLAFIDLRQLLDLFMIWDWSTYLADYGQPNSKYLRVNPNTALILLEKMKDMNKKNNIFAQFRKNDRDRQKLIDTVVKQLRSLVNGMSQHS</sequence>
<dbReference type="GO" id="GO:0090522">
    <property type="term" value="P:vesicle tethering involved in exocytosis"/>
    <property type="evidence" value="ECO:0007669"/>
    <property type="project" value="UniProtKB-UniRule"/>
</dbReference>
<organism evidence="7 8">
    <name type="scientific">Eleutherodactylus coqui</name>
    <name type="common">Puerto Rican coqui</name>
    <dbReference type="NCBI Taxonomy" id="57060"/>
    <lineage>
        <taxon>Eukaryota</taxon>
        <taxon>Metazoa</taxon>
        <taxon>Chordata</taxon>
        <taxon>Craniata</taxon>
        <taxon>Vertebrata</taxon>
        <taxon>Euteleostomi</taxon>
        <taxon>Amphibia</taxon>
        <taxon>Batrachia</taxon>
        <taxon>Anura</taxon>
        <taxon>Neobatrachia</taxon>
        <taxon>Hyloidea</taxon>
        <taxon>Eleutherodactylidae</taxon>
        <taxon>Eleutherodactylinae</taxon>
        <taxon>Eleutherodactylus</taxon>
        <taxon>Eleutherodactylus</taxon>
    </lineage>
</organism>
<dbReference type="GO" id="GO:0006886">
    <property type="term" value="P:intracellular protein transport"/>
    <property type="evidence" value="ECO:0007669"/>
    <property type="project" value="InterPro"/>
</dbReference>
<keyword evidence="3 4" id="KW-0268">Exocytosis</keyword>